<dbReference type="HOGENOM" id="CLU_2872174_0_0_1"/>
<proteinExistence type="predicted"/>
<gene>
    <name evidence="1" type="ordered locus">VIT_10s0042g01520</name>
</gene>
<dbReference type="EMBL" id="FN595766">
    <property type="protein sequence ID" value="CCB52140.1"/>
    <property type="molecule type" value="Genomic_DNA"/>
</dbReference>
<dbReference type="PaxDb" id="29760-VIT_10s0042g01520.t01"/>
<sequence length="64" mass="7409">MARASHLAFAIQEPRALNSKSFFIYDLESFLFHYEPGALDLETILFYDPESFLFHLEPGDLDPD</sequence>
<protein>
    <submittedName>
        <fullName evidence="1">Uncharacterized protein</fullName>
    </submittedName>
</protein>
<keyword evidence="2" id="KW-1185">Reference proteome</keyword>
<evidence type="ECO:0000313" key="1">
    <source>
        <dbReference type="EMBL" id="CCB52140.1"/>
    </source>
</evidence>
<reference evidence="2" key="1">
    <citation type="journal article" date="2007" name="Nature">
        <title>The grapevine genome sequence suggests ancestral hexaploidization in major angiosperm phyla.</title>
        <authorList>
            <consortium name="The French-Italian Public Consortium for Grapevine Genome Characterization."/>
            <person name="Jaillon O."/>
            <person name="Aury J.-M."/>
            <person name="Noel B."/>
            <person name="Policriti A."/>
            <person name="Clepet C."/>
            <person name="Casagrande A."/>
            <person name="Choisne N."/>
            <person name="Aubourg S."/>
            <person name="Vitulo N."/>
            <person name="Jubin C."/>
            <person name="Vezzi A."/>
            <person name="Legeai F."/>
            <person name="Hugueney P."/>
            <person name="Dasilva C."/>
            <person name="Horner D."/>
            <person name="Mica E."/>
            <person name="Jublot D."/>
            <person name="Poulain J."/>
            <person name="Bruyere C."/>
            <person name="Billault A."/>
            <person name="Segurens B."/>
            <person name="Gouyvenoux M."/>
            <person name="Ugarte E."/>
            <person name="Cattonaro F."/>
            <person name="Anthouard V."/>
            <person name="Vico V."/>
            <person name="Del Fabbro C."/>
            <person name="Alaux M."/>
            <person name="Di Gaspero G."/>
            <person name="Dumas V."/>
            <person name="Felice N."/>
            <person name="Paillard S."/>
            <person name="Juman I."/>
            <person name="Moroldo M."/>
            <person name="Scalabrin S."/>
            <person name="Canaguier A."/>
            <person name="Le Clainche I."/>
            <person name="Malacrida G."/>
            <person name="Durand E."/>
            <person name="Pesole G."/>
            <person name="Laucou V."/>
            <person name="Chatelet P."/>
            <person name="Merdinoglu D."/>
            <person name="Delledonne M."/>
            <person name="Pezzotti M."/>
            <person name="Lecharny A."/>
            <person name="Scarpelli C."/>
            <person name="Artiguenave F."/>
            <person name="Pe M.E."/>
            <person name="Valle G."/>
            <person name="Morgante M."/>
            <person name="Caboche M."/>
            <person name="Adam-Blondon A.-F."/>
            <person name="Weissenbach J."/>
            <person name="Quetier F."/>
            <person name="Wincker P."/>
        </authorList>
    </citation>
    <scope>NUCLEOTIDE SEQUENCE [LARGE SCALE GENOMIC DNA]</scope>
    <source>
        <strain evidence="2">cv. Pinot noir / PN40024</strain>
    </source>
</reference>
<dbReference type="Proteomes" id="UP000009183">
    <property type="component" value="Chromosome 10"/>
</dbReference>
<dbReference type="AlphaFoldDB" id="F6HIU4"/>
<accession>F6HIU4</accession>
<dbReference type="InParanoid" id="F6HIU4"/>
<evidence type="ECO:0000313" key="2">
    <source>
        <dbReference type="Proteomes" id="UP000009183"/>
    </source>
</evidence>
<name>F6HIU4_VITVI</name>
<organism evidence="1 2">
    <name type="scientific">Vitis vinifera</name>
    <name type="common">Grape</name>
    <dbReference type="NCBI Taxonomy" id="29760"/>
    <lineage>
        <taxon>Eukaryota</taxon>
        <taxon>Viridiplantae</taxon>
        <taxon>Streptophyta</taxon>
        <taxon>Embryophyta</taxon>
        <taxon>Tracheophyta</taxon>
        <taxon>Spermatophyta</taxon>
        <taxon>Magnoliopsida</taxon>
        <taxon>eudicotyledons</taxon>
        <taxon>Gunneridae</taxon>
        <taxon>Pentapetalae</taxon>
        <taxon>rosids</taxon>
        <taxon>Vitales</taxon>
        <taxon>Vitaceae</taxon>
        <taxon>Viteae</taxon>
        <taxon>Vitis</taxon>
    </lineage>
</organism>